<dbReference type="Pfam" id="PF00582">
    <property type="entry name" value="Usp"/>
    <property type="match status" value="1"/>
</dbReference>
<dbReference type="Proteomes" id="UP000035368">
    <property type="component" value="Chromosome"/>
</dbReference>
<dbReference type="AlphaFoldDB" id="A0A0G3GZ97"/>
<dbReference type="InterPro" id="IPR006016">
    <property type="entry name" value="UspA"/>
</dbReference>
<dbReference type="PANTHER" id="PTHR31964:SF113">
    <property type="entry name" value="USPA DOMAIN-CONTAINING PROTEIN"/>
    <property type="match status" value="1"/>
</dbReference>
<feature type="domain" description="UspA" evidence="2">
    <location>
        <begin position="11"/>
        <end position="161"/>
    </location>
</feature>
<dbReference type="Gene3D" id="3.40.50.620">
    <property type="entry name" value="HUPs"/>
    <property type="match status" value="1"/>
</dbReference>
<protein>
    <submittedName>
        <fullName evidence="3">Universal stress protein UspA-like protein</fullName>
    </submittedName>
</protein>
<keyword evidence="4" id="KW-1185">Reference proteome</keyword>
<proteinExistence type="inferred from homology"/>
<reference evidence="3 4" key="1">
    <citation type="submission" date="2015-05" db="EMBL/GenBank/DDBJ databases">
        <title>Complete genome sequence of Corynebacterium epidermidicanis DSM 45586, isolated from the skin of a dog suffering from pruritus.</title>
        <authorList>
            <person name="Ruckert C."/>
            <person name="Albersmeier A."/>
            <person name="Winkler A."/>
            <person name="Tauch A."/>
        </authorList>
    </citation>
    <scope>NUCLEOTIDE SEQUENCE [LARGE SCALE GENOMIC DNA]</scope>
    <source>
        <strain evidence="3 4">DSM 45586</strain>
    </source>
</reference>
<sequence>MPAPTPDPNEQTMLIAFDGSAESRRAFAYAAALLRPAQVQILTAWEPLHRQAARAAGGAGMMQHDFSAAVDTAEGDPAYTRALEISQEGVALAESLGFHAHALLVECSTAIWSALVDAAQELKPDVVVTGTKGYRGIKSFFKSSTAENLLHNVGMPIFIVPPLDDDEDTD</sequence>
<dbReference type="OrthoDB" id="3473874at2"/>
<evidence type="ECO:0000256" key="1">
    <source>
        <dbReference type="ARBA" id="ARBA00008791"/>
    </source>
</evidence>
<evidence type="ECO:0000313" key="3">
    <source>
        <dbReference type="EMBL" id="AKK04122.1"/>
    </source>
</evidence>
<name>A0A0G3GZ97_9CORY</name>
<accession>A0A0G3GZ97</accession>
<evidence type="ECO:0000313" key="4">
    <source>
        <dbReference type="Proteomes" id="UP000035368"/>
    </source>
</evidence>
<gene>
    <name evidence="3" type="ORF">CEPID_11470</name>
</gene>
<dbReference type="InterPro" id="IPR006015">
    <property type="entry name" value="Universal_stress_UspA"/>
</dbReference>
<dbReference type="STRING" id="1050174.CEPID_11470"/>
<dbReference type="SUPFAM" id="SSF52402">
    <property type="entry name" value="Adenine nucleotide alpha hydrolases-like"/>
    <property type="match status" value="1"/>
</dbReference>
<organism evidence="3 4">
    <name type="scientific">Corynebacterium epidermidicanis</name>
    <dbReference type="NCBI Taxonomy" id="1050174"/>
    <lineage>
        <taxon>Bacteria</taxon>
        <taxon>Bacillati</taxon>
        <taxon>Actinomycetota</taxon>
        <taxon>Actinomycetes</taxon>
        <taxon>Mycobacteriales</taxon>
        <taxon>Corynebacteriaceae</taxon>
        <taxon>Corynebacterium</taxon>
    </lineage>
</organism>
<dbReference type="PATRIC" id="fig|1050174.4.peg.2315"/>
<evidence type="ECO:0000259" key="2">
    <source>
        <dbReference type="Pfam" id="PF00582"/>
    </source>
</evidence>
<dbReference type="EMBL" id="CP011541">
    <property type="protein sequence ID" value="AKK04122.1"/>
    <property type="molecule type" value="Genomic_DNA"/>
</dbReference>
<dbReference type="KEGG" id="cei:CEPID_11470"/>
<dbReference type="PRINTS" id="PR01438">
    <property type="entry name" value="UNVRSLSTRESS"/>
</dbReference>
<dbReference type="InterPro" id="IPR014729">
    <property type="entry name" value="Rossmann-like_a/b/a_fold"/>
</dbReference>
<comment type="similarity">
    <text evidence="1">Belongs to the universal stress protein A family.</text>
</comment>
<dbReference type="PANTHER" id="PTHR31964">
    <property type="entry name" value="ADENINE NUCLEOTIDE ALPHA HYDROLASES-LIKE SUPERFAMILY PROTEIN"/>
    <property type="match status" value="1"/>
</dbReference>